<dbReference type="eggNOG" id="COG1595">
    <property type="taxonomic scope" value="Bacteria"/>
</dbReference>
<keyword evidence="7" id="KW-1185">Reference proteome</keyword>
<dbReference type="CDD" id="cd06171">
    <property type="entry name" value="Sigma70_r4"/>
    <property type="match status" value="1"/>
</dbReference>
<gene>
    <name evidence="6" type="ORF">SSEG_10459</name>
</gene>
<evidence type="ECO:0000259" key="5">
    <source>
        <dbReference type="Pfam" id="PF08281"/>
    </source>
</evidence>
<dbReference type="EMBL" id="CM000951">
    <property type="protein sequence ID" value="EFH28248.1"/>
    <property type="molecule type" value="Genomic_DNA"/>
</dbReference>
<name>D6XBX5_STRX2</name>
<dbReference type="GO" id="GO:0003677">
    <property type="term" value="F:DNA binding"/>
    <property type="evidence" value="ECO:0007669"/>
    <property type="project" value="InterPro"/>
</dbReference>
<dbReference type="GO" id="GO:0006352">
    <property type="term" value="P:DNA-templated transcription initiation"/>
    <property type="evidence" value="ECO:0007669"/>
    <property type="project" value="InterPro"/>
</dbReference>
<protein>
    <recommendedName>
        <fullName evidence="5">RNA polymerase sigma factor 70 region 4 type 2 domain-containing protein</fullName>
    </recommendedName>
</protein>
<dbReference type="Gene3D" id="1.10.10.10">
    <property type="entry name" value="Winged helix-like DNA-binding domain superfamily/Winged helix DNA-binding domain"/>
    <property type="match status" value="1"/>
</dbReference>
<dbReference type="InterPro" id="IPR013249">
    <property type="entry name" value="RNA_pol_sigma70_r4_t2"/>
</dbReference>
<evidence type="ECO:0000256" key="4">
    <source>
        <dbReference type="ARBA" id="ARBA00023163"/>
    </source>
</evidence>
<keyword evidence="2" id="KW-0805">Transcription regulation</keyword>
<keyword evidence="3" id="KW-0731">Sigma factor</keyword>
<dbReference type="HOGENOM" id="CLU_2920983_0_0_11"/>
<evidence type="ECO:0000313" key="6">
    <source>
        <dbReference type="EMBL" id="EFH28248.1"/>
    </source>
</evidence>
<evidence type="ECO:0000256" key="2">
    <source>
        <dbReference type="ARBA" id="ARBA00023015"/>
    </source>
</evidence>
<dbReference type="Pfam" id="PF08281">
    <property type="entry name" value="Sigma70_r4_2"/>
    <property type="match status" value="1"/>
</dbReference>
<comment type="similarity">
    <text evidence="1">Belongs to the sigma-70 factor family. ECF subfamily.</text>
</comment>
<dbReference type="GO" id="GO:0016987">
    <property type="term" value="F:sigma factor activity"/>
    <property type="evidence" value="ECO:0007669"/>
    <property type="project" value="UniProtKB-KW"/>
</dbReference>
<dbReference type="InterPro" id="IPR013324">
    <property type="entry name" value="RNA_pol_sigma_r3/r4-like"/>
</dbReference>
<evidence type="ECO:0000256" key="1">
    <source>
        <dbReference type="ARBA" id="ARBA00010641"/>
    </source>
</evidence>
<dbReference type="SUPFAM" id="SSF88659">
    <property type="entry name" value="Sigma3 and sigma4 domains of RNA polymerase sigma factors"/>
    <property type="match status" value="1"/>
</dbReference>
<keyword evidence="4" id="KW-0804">Transcription</keyword>
<accession>D6XBX5</accession>
<organism evidence="6 7">
    <name type="scientific">Streptomyces sviceus (strain ATCC 29083 / DSM 924 / JCM 4929 / NBRC 13980 / NCIMB 11184 / NRRL 5439 / UC 5370)</name>
    <dbReference type="NCBI Taxonomy" id="463191"/>
    <lineage>
        <taxon>Bacteria</taxon>
        <taxon>Bacillati</taxon>
        <taxon>Actinomycetota</taxon>
        <taxon>Actinomycetes</taxon>
        <taxon>Kitasatosporales</taxon>
        <taxon>Streptomycetaceae</taxon>
        <taxon>Streptomyces</taxon>
    </lineage>
</organism>
<feature type="domain" description="RNA polymerase sigma factor 70 region 4 type 2" evidence="5">
    <location>
        <begin position="1"/>
        <end position="47"/>
    </location>
</feature>
<sequence>MSQLPAPQRRVLNLAFYDDLTQTQIAELTGWPLGTVKSHARRGLRRLAGRLRQDALVECAA</sequence>
<dbReference type="InterPro" id="IPR036388">
    <property type="entry name" value="WH-like_DNA-bd_sf"/>
</dbReference>
<dbReference type="AlphaFoldDB" id="D6XBX5"/>
<reference evidence="6" key="1">
    <citation type="submission" date="2009-10" db="EMBL/GenBank/DDBJ databases">
        <title>The genome sequence of Streptomyces sviceus strain ATCC 29083.</title>
        <authorList>
            <consortium name="The Broad Institute Genome Sequencing Platform"/>
            <consortium name="Broad Institute Microbial Sequencing Center"/>
            <person name="Fischbach M."/>
            <person name="Godfrey P."/>
            <person name="Ward D."/>
            <person name="Young S."/>
            <person name="Zeng Q."/>
            <person name="Koehrsen M."/>
            <person name="Alvarado L."/>
            <person name="Berlin A.M."/>
            <person name="Bochicchio J."/>
            <person name="Borenstein D."/>
            <person name="Chapman S.B."/>
            <person name="Chen Z."/>
            <person name="Engels R."/>
            <person name="Freedman E."/>
            <person name="Gellesch M."/>
            <person name="Goldberg J."/>
            <person name="Griggs A."/>
            <person name="Gujja S."/>
            <person name="Heilman E.R."/>
            <person name="Heiman D.I."/>
            <person name="Hepburn T.A."/>
            <person name="Howarth C."/>
            <person name="Jen D."/>
            <person name="Larson L."/>
            <person name="Lewis B."/>
            <person name="Mehta T."/>
            <person name="Park D."/>
            <person name="Pearson M."/>
            <person name="Richards J."/>
            <person name="Roberts A."/>
            <person name="Saif S."/>
            <person name="Shea T.D."/>
            <person name="Shenoy N."/>
            <person name="Sisk P."/>
            <person name="Stolte C."/>
            <person name="Sykes S.N."/>
            <person name="Thomson T."/>
            <person name="Walk T."/>
            <person name="White J."/>
            <person name="Yandava C."/>
            <person name="Straight P."/>
            <person name="Clardy J."/>
            <person name="Hung D."/>
            <person name="Kolter R."/>
            <person name="Mekalanos J."/>
            <person name="Walker S."/>
            <person name="Walsh C.T."/>
            <person name="Wieland-Brown L.C."/>
            <person name="Haas B."/>
            <person name="Nusbaum C."/>
            <person name="Birren B."/>
        </authorList>
    </citation>
    <scope>NUCLEOTIDE SEQUENCE [LARGE SCALE GENOMIC DNA]</scope>
    <source>
        <strain evidence="6">ATCC 29083</strain>
    </source>
</reference>
<evidence type="ECO:0000256" key="3">
    <source>
        <dbReference type="ARBA" id="ARBA00023082"/>
    </source>
</evidence>
<dbReference type="Proteomes" id="UP000002785">
    <property type="component" value="Chromosome"/>
</dbReference>
<evidence type="ECO:0000313" key="7">
    <source>
        <dbReference type="Proteomes" id="UP000002785"/>
    </source>
</evidence>
<proteinExistence type="inferred from homology"/>